<comment type="similarity">
    <text evidence="1">Belongs to the 'GDSL' lipolytic enzyme family.</text>
</comment>
<dbReference type="InterPro" id="IPR013830">
    <property type="entry name" value="SGNH_hydro"/>
</dbReference>
<comment type="caution">
    <text evidence="7">The sequence shown here is derived from an EMBL/GenBank/DDBJ whole genome shotgun (WGS) entry which is preliminary data.</text>
</comment>
<dbReference type="CDD" id="cd01821">
    <property type="entry name" value="Rhamnogalacturan_acetylesterase_like"/>
    <property type="match status" value="1"/>
</dbReference>
<keyword evidence="2" id="KW-0378">Hydrolase</keyword>
<dbReference type="EMBL" id="JAPDDT010000009">
    <property type="protein sequence ID" value="MCW1924678.1"/>
    <property type="molecule type" value="Genomic_DNA"/>
</dbReference>
<evidence type="ECO:0000256" key="4">
    <source>
        <dbReference type="SAM" id="SignalP"/>
    </source>
</evidence>
<name>A0ABT3GME2_9BACT</name>
<dbReference type="Gene3D" id="2.60.120.430">
    <property type="entry name" value="Galactose-binding lectin"/>
    <property type="match status" value="1"/>
</dbReference>
<dbReference type="PANTHER" id="PTHR43695">
    <property type="entry name" value="PUTATIVE (AFU_ORTHOLOGUE AFUA_2G17250)-RELATED"/>
    <property type="match status" value="1"/>
</dbReference>
<feature type="chain" id="PRO_5046861608" evidence="4">
    <location>
        <begin position="19"/>
        <end position="396"/>
    </location>
</feature>
<dbReference type="Pfam" id="PF21254">
    <property type="entry name" value="AGA-YXIM_GBD"/>
    <property type="match status" value="1"/>
</dbReference>
<feature type="domain" description="Beta-agarase/YXIM esterase-like galactose-binding" evidence="6">
    <location>
        <begin position="23"/>
        <end position="56"/>
    </location>
</feature>
<dbReference type="SUPFAM" id="SSF49785">
    <property type="entry name" value="Galactose-binding domain-like"/>
    <property type="match status" value="1"/>
</dbReference>
<sequence>MRLPLFLVAPLLALPLQAGTGPWKFDFGGGKPAAGFTAVHASDRYEEAKGFGFDLVGKPVEEADHVTGAGGYFFSLAVPEGCYEVTVVPAKGVDLTVKSESRRLMLEAVRETSRFTVHVRQPAFPGGAVKLKDREKPYLHWDNKITLEFNGPKPDVDRVEIRVVEVPVIHVLGDSTVTDQSKEPWNSWGQMLPRFFGPGVAVANHAESGESIRSSLGAKRFEKVYRSMKKGDYVLVQFGHNDMKDKRPDALETYRSNLASIVKQVRELGGTPVLITSMERKGGVKSDTLGGYPDAVRSVAKEMDVALVDLHAMSRTLYQALGDKVGAAFQDGTHHNNYGSYELAKCVVEGIRTKIPELAKQLRPEVTRFDPAKPDKPEDFHYPASPMKDLTKPDGD</sequence>
<feature type="compositionally biased region" description="Basic and acidic residues" evidence="3">
    <location>
        <begin position="364"/>
        <end position="381"/>
    </location>
</feature>
<evidence type="ECO:0000259" key="6">
    <source>
        <dbReference type="Pfam" id="PF21254"/>
    </source>
</evidence>
<dbReference type="InterPro" id="IPR036514">
    <property type="entry name" value="SGNH_hydro_sf"/>
</dbReference>
<feature type="region of interest" description="Disordered" evidence="3">
    <location>
        <begin position="364"/>
        <end position="396"/>
    </location>
</feature>
<evidence type="ECO:0000256" key="1">
    <source>
        <dbReference type="ARBA" id="ARBA00008668"/>
    </source>
</evidence>
<evidence type="ECO:0000313" key="7">
    <source>
        <dbReference type="EMBL" id="MCW1924678.1"/>
    </source>
</evidence>
<accession>A0ABT3GME2</accession>
<evidence type="ECO:0000259" key="5">
    <source>
        <dbReference type="Pfam" id="PF13472"/>
    </source>
</evidence>
<dbReference type="PANTHER" id="PTHR43695:SF1">
    <property type="entry name" value="RHAMNOGALACTURONAN ACETYLESTERASE"/>
    <property type="match status" value="1"/>
</dbReference>
<dbReference type="InterPro" id="IPR008979">
    <property type="entry name" value="Galactose-bd-like_sf"/>
</dbReference>
<reference evidence="7 8" key="1">
    <citation type="submission" date="2022-10" db="EMBL/GenBank/DDBJ databases">
        <title>Luteolibacter arcticus strain CCTCC AB 2014275, whole genome shotgun sequencing project.</title>
        <authorList>
            <person name="Zhao G."/>
            <person name="Shen L."/>
        </authorList>
    </citation>
    <scope>NUCLEOTIDE SEQUENCE [LARGE SCALE GENOMIC DNA]</scope>
    <source>
        <strain evidence="7 8">CCTCC AB 2014275</strain>
    </source>
</reference>
<organism evidence="7 8">
    <name type="scientific">Luteolibacter arcticus</name>
    <dbReference type="NCBI Taxonomy" id="1581411"/>
    <lineage>
        <taxon>Bacteria</taxon>
        <taxon>Pseudomonadati</taxon>
        <taxon>Verrucomicrobiota</taxon>
        <taxon>Verrucomicrobiia</taxon>
        <taxon>Verrucomicrobiales</taxon>
        <taxon>Verrucomicrobiaceae</taxon>
        <taxon>Luteolibacter</taxon>
    </lineage>
</organism>
<gene>
    <name evidence="7" type="ORF">OKA05_19085</name>
</gene>
<proteinExistence type="inferred from homology"/>
<dbReference type="Pfam" id="PF13472">
    <property type="entry name" value="Lipase_GDSL_2"/>
    <property type="match status" value="1"/>
</dbReference>
<evidence type="ECO:0000256" key="3">
    <source>
        <dbReference type="SAM" id="MobiDB-lite"/>
    </source>
</evidence>
<dbReference type="InterPro" id="IPR037459">
    <property type="entry name" value="RhgT-like"/>
</dbReference>
<dbReference type="Proteomes" id="UP001320876">
    <property type="component" value="Unassembled WGS sequence"/>
</dbReference>
<feature type="signal peptide" evidence="4">
    <location>
        <begin position="1"/>
        <end position="18"/>
    </location>
</feature>
<dbReference type="InterPro" id="IPR049033">
    <property type="entry name" value="AGA-YXIM_GBD"/>
</dbReference>
<dbReference type="Gene3D" id="3.40.50.1110">
    <property type="entry name" value="SGNH hydrolase"/>
    <property type="match status" value="1"/>
</dbReference>
<protein>
    <submittedName>
        <fullName evidence="7">Rhamnogalacturonan acetylesterase</fullName>
    </submittedName>
</protein>
<keyword evidence="8" id="KW-1185">Reference proteome</keyword>
<keyword evidence="4" id="KW-0732">Signal</keyword>
<dbReference type="RefSeq" id="WP_264488787.1">
    <property type="nucleotide sequence ID" value="NZ_JAPDDT010000009.1"/>
</dbReference>
<evidence type="ECO:0000256" key="2">
    <source>
        <dbReference type="ARBA" id="ARBA00022801"/>
    </source>
</evidence>
<evidence type="ECO:0000313" key="8">
    <source>
        <dbReference type="Proteomes" id="UP001320876"/>
    </source>
</evidence>
<dbReference type="SUPFAM" id="SSF52266">
    <property type="entry name" value="SGNH hydrolase"/>
    <property type="match status" value="1"/>
</dbReference>
<feature type="domain" description="SGNH hydrolase-type esterase" evidence="5">
    <location>
        <begin position="171"/>
        <end position="339"/>
    </location>
</feature>